<comment type="caution">
    <text evidence="9">The sequence shown here is derived from an EMBL/GenBank/DDBJ whole genome shotgun (WGS) entry which is preliminary data.</text>
</comment>
<keyword evidence="5 8" id="KW-1133">Transmembrane helix</keyword>
<feature type="transmembrane region" description="Helical" evidence="8">
    <location>
        <begin position="169"/>
        <end position="186"/>
    </location>
</feature>
<keyword evidence="6 8" id="KW-0472">Membrane</keyword>
<evidence type="ECO:0000256" key="6">
    <source>
        <dbReference type="ARBA" id="ARBA00023136"/>
    </source>
</evidence>
<feature type="transmembrane region" description="Helical" evidence="8">
    <location>
        <begin position="56"/>
        <end position="76"/>
    </location>
</feature>
<evidence type="ECO:0000256" key="8">
    <source>
        <dbReference type="SAM" id="Phobius"/>
    </source>
</evidence>
<feature type="transmembrane region" description="Helical" evidence="8">
    <location>
        <begin position="252"/>
        <end position="278"/>
    </location>
</feature>
<feature type="transmembrane region" description="Helical" evidence="8">
    <location>
        <begin position="369"/>
        <end position="392"/>
    </location>
</feature>
<evidence type="ECO:0000256" key="3">
    <source>
        <dbReference type="ARBA" id="ARBA00022448"/>
    </source>
</evidence>
<evidence type="ECO:0000313" key="9">
    <source>
        <dbReference type="EMBL" id="KNB69240.1"/>
    </source>
</evidence>
<dbReference type="PATRIC" id="fig|54915.3.peg.4219"/>
<keyword evidence="4 8" id="KW-0812">Transmembrane</keyword>
<dbReference type="Gene3D" id="1.20.1730.10">
    <property type="entry name" value="Sodium/glucose cotransporter"/>
    <property type="match status" value="1"/>
</dbReference>
<reference evidence="10" key="1">
    <citation type="submission" date="2015-07" db="EMBL/GenBank/DDBJ databases">
        <title>Genome sequencing project for genomic taxonomy and phylogenomics of Bacillus-like bacteria.</title>
        <authorList>
            <person name="Liu B."/>
            <person name="Wang J."/>
            <person name="Zhu Y."/>
            <person name="Liu G."/>
            <person name="Chen Q."/>
            <person name="Chen Z."/>
            <person name="Lan J."/>
            <person name="Che J."/>
            <person name="Ge C."/>
            <person name="Shi H."/>
            <person name="Pan Z."/>
            <person name="Liu X."/>
        </authorList>
    </citation>
    <scope>NUCLEOTIDE SEQUENCE [LARGE SCALE GENOMIC DNA]</scope>
    <source>
        <strain evidence="10">DSM 9887</strain>
    </source>
</reference>
<accession>A0A0K9YM22</accession>
<dbReference type="EMBL" id="LGIQ01000011">
    <property type="protein sequence ID" value="KNB69240.1"/>
    <property type="molecule type" value="Genomic_DNA"/>
</dbReference>
<dbReference type="InterPro" id="IPR001734">
    <property type="entry name" value="Na/solute_symporter"/>
</dbReference>
<evidence type="ECO:0000256" key="7">
    <source>
        <dbReference type="RuleBase" id="RU362091"/>
    </source>
</evidence>
<evidence type="ECO:0000256" key="1">
    <source>
        <dbReference type="ARBA" id="ARBA00004141"/>
    </source>
</evidence>
<sequence>MALRARRGKEMTLEQWSVGNRGLGSMLVFLLMAGEAFTTFTFLGASGFTYAAGAPAFYIFNAAYFVLSYWLLPPIWKYAKEKKLLSQSDFFASKYNSTALGVLVAIVGVISMIPYLVLQLKGLGIIVSEASYGTIPPSAAIWIGVLTVTVYVMLSGIHGAAWTAVLKDFLILGVVIFMGFYLPLHYHGGFVEMFKSIDQANPGFLVLPESGLSTYWFVSTLILWSLGSYMWPHTFSAAYAAKSGKALRRNAILMPMYQIVLVFVIFIGFAAIFQVPGLKGSDTDLALFKLSKATFDPWFVGVIGAAGILAALVPSSMMLNVAATILSKNVYKIWKPNTTDASLVRLTRYLVPVVAIAALYFTFNGGNTIVTLLIMGYSLVTQLFPALFFSLWKKNPVTVQGAFCGIIAGLAAVLYTTLSNASMADLFPSMPQAFKDFDIGIIAFTINVIVTLAVSAFTRKAVNKETEPSQSVA</sequence>
<dbReference type="Proteomes" id="UP000036834">
    <property type="component" value="Unassembled WGS sequence"/>
</dbReference>
<dbReference type="GO" id="GO:0022857">
    <property type="term" value="F:transmembrane transporter activity"/>
    <property type="evidence" value="ECO:0007669"/>
    <property type="project" value="InterPro"/>
</dbReference>
<evidence type="ECO:0000256" key="4">
    <source>
        <dbReference type="ARBA" id="ARBA00022692"/>
    </source>
</evidence>
<dbReference type="InterPro" id="IPR038377">
    <property type="entry name" value="Na/Glc_symporter_sf"/>
</dbReference>
<feature type="transmembrane region" description="Helical" evidence="8">
    <location>
        <begin position="138"/>
        <end position="157"/>
    </location>
</feature>
<feature type="transmembrane region" description="Helical" evidence="8">
    <location>
        <begin position="399"/>
        <end position="417"/>
    </location>
</feature>
<dbReference type="GO" id="GO:0005886">
    <property type="term" value="C:plasma membrane"/>
    <property type="evidence" value="ECO:0007669"/>
    <property type="project" value="TreeGrafter"/>
</dbReference>
<evidence type="ECO:0000256" key="5">
    <source>
        <dbReference type="ARBA" id="ARBA00022989"/>
    </source>
</evidence>
<feature type="transmembrane region" description="Helical" evidence="8">
    <location>
        <begin position="346"/>
        <end position="363"/>
    </location>
</feature>
<dbReference type="PROSITE" id="PS50283">
    <property type="entry name" value="NA_SOLUT_SYMP_3"/>
    <property type="match status" value="1"/>
</dbReference>
<dbReference type="STRING" id="54915.ADS79_25335"/>
<dbReference type="CDD" id="cd10322">
    <property type="entry name" value="SLC5sbd"/>
    <property type="match status" value="1"/>
</dbReference>
<feature type="transmembrane region" description="Helical" evidence="8">
    <location>
        <begin position="437"/>
        <end position="457"/>
    </location>
</feature>
<gene>
    <name evidence="9" type="ORF">ADS79_25335</name>
</gene>
<dbReference type="PANTHER" id="PTHR48086:SF8">
    <property type="entry name" value="MONOCARBOXYLIC ACID PERMEASE"/>
    <property type="match status" value="1"/>
</dbReference>
<evidence type="ECO:0000313" key="10">
    <source>
        <dbReference type="Proteomes" id="UP000036834"/>
    </source>
</evidence>
<feature type="transmembrane region" description="Helical" evidence="8">
    <location>
        <begin position="97"/>
        <end position="118"/>
    </location>
</feature>
<protein>
    <submittedName>
        <fullName evidence="9">Sodium:solute symporter</fullName>
    </submittedName>
</protein>
<dbReference type="Pfam" id="PF00474">
    <property type="entry name" value="SSF"/>
    <property type="match status" value="1"/>
</dbReference>
<feature type="transmembrane region" description="Helical" evidence="8">
    <location>
        <begin position="298"/>
        <end position="326"/>
    </location>
</feature>
<proteinExistence type="inferred from homology"/>
<organism evidence="9 10">
    <name type="scientific">Brevibacillus reuszeri</name>
    <dbReference type="NCBI Taxonomy" id="54915"/>
    <lineage>
        <taxon>Bacteria</taxon>
        <taxon>Bacillati</taxon>
        <taxon>Bacillota</taxon>
        <taxon>Bacilli</taxon>
        <taxon>Bacillales</taxon>
        <taxon>Paenibacillaceae</taxon>
        <taxon>Brevibacillus</taxon>
    </lineage>
</organism>
<feature type="transmembrane region" description="Helical" evidence="8">
    <location>
        <begin position="214"/>
        <end position="231"/>
    </location>
</feature>
<name>A0A0K9YM22_9BACL</name>
<feature type="transmembrane region" description="Helical" evidence="8">
    <location>
        <begin position="21"/>
        <end position="44"/>
    </location>
</feature>
<dbReference type="PANTHER" id="PTHR48086">
    <property type="entry name" value="SODIUM/PROLINE SYMPORTER-RELATED"/>
    <property type="match status" value="1"/>
</dbReference>
<dbReference type="AlphaFoldDB" id="A0A0K9YM22"/>
<comment type="similarity">
    <text evidence="2 7">Belongs to the sodium:solute symporter (SSF) (TC 2.A.21) family.</text>
</comment>
<comment type="subcellular location">
    <subcellularLocation>
        <location evidence="1">Membrane</location>
        <topology evidence="1">Multi-pass membrane protein</topology>
    </subcellularLocation>
</comment>
<evidence type="ECO:0000256" key="2">
    <source>
        <dbReference type="ARBA" id="ARBA00006434"/>
    </source>
</evidence>
<keyword evidence="3" id="KW-0813">Transport</keyword>
<dbReference type="InterPro" id="IPR050277">
    <property type="entry name" value="Sodium:Solute_Symporter"/>
</dbReference>